<dbReference type="OrthoDB" id="1306001at2759"/>
<name>A0A9J5YHJ0_SOLCO</name>
<accession>A0A9J5YHJ0</accession>
<proteinExistence type="predicted"/>
<evidence type="ECO:0000313" key="2">
    <source>
        <dbReference type="Proteomes" id="UP000824120"/>
    </source>
</evidence>
<dbReference type="EMBL" id="JACXVP010000006">
    <property type="protein sequence ID" value="KAG5600195.1"/>
    <property type="molecule type" value="Genomic_DNA"/>
</dbReference>
<evidence type="ECO:0008006" key="3">
    <source>
        <dbReference type="Google" id="ProtNLM"/>
    </source>
</evidence>
<evidence type="ECO:0000313" key="1">
    <source>
        <dbReference type="EMBL" id="KAG5600195.1"/>
    </source>
</evidence>
<comment type="caution">
    <text evidence="1">The sequence shown here is derived from an EMBL/GenBank/DDBJ whole genome shotgun (WGS) entry which is preliminary data.</text>
</comment>
<keyword evidence="2" id="KW-1185">Reference proteome</keyword>
<organism evidence="1 2">
    <name type="scientific">Solanum commersonii</name>
    <name type="common">Commerson's wild potato</name>
    <name type="synonym">Commerson's nightshade</name>
    <dbReference type="NCBI Taxonomy" id="4109"/>
    <lineage>
        <taxon>Eukaryota</taxon>
        <taxon>Viridiplantae</taxon>
        <taxon>Streptophyta</taxon>
        <taxon>Embryophyta</taxon>
        <taxon>Tracheophyta</taxon>
        <taxon>Spermatophyta</taxon>
        <taxon>Magnoliopsida</taxon>
        <taxon>eudicotyledons</taxon>
        <taxon>Gunneridae</taxon>
        <taxon>Pentapetalae</taxon>
        <taxon>asterids</taxon>
        <taxon>lamiids</taxon>
        <taxon>Solanales</taxon>
        <taxon>Solanaceae</taxon>
        <taxon>Solanoideae</taxon>
        <taxon>Solaneae</taxon>
        <taxon>Solanum</taxon>
    </lineage>
</organism>
<sequence>MKVFEKSLNATFIALIPKKEGAEELRNLRPISLIGEVYKIISKLITETLKAIMGKLMNEHQMDFLKGRQITDVEDIGFAMEGLNHMIKMAKRNGWLKGFCASPNRGGSMKVTHLLYVDDSLVSRDANVSQIKHLRAILTIFEGISGMHVNWLKSFIPSVNKVDHLQLLDTLGCQIDPLPMKYLGLPLGAKNKETGVWNEILERSGRNYLVEEPISIIGRQVDTHQICNGCPLYLYDELVPKSLEYREEDQQVKEILLLWRFCTDAMALWRRFIAKKYGLLNQWSTKEFGNPSEGCGHNLYQHLLQSRTAMNDREVSKIARLLQLLNMSPGILNGADKHACILGASWVMPKSTMELLTSWKGIGSRGSKENWWMIIPACIWWTLWKERKTKCFEGKSSNIQKIKSQES</sequence>
<dbReference type="AlphaFoldDB" id="A0A9J5YHJ0"/>
<dbReference type="PANTHER" id="PTHR33116">
    <property type="entry name" value="REVERSE TRANSCRIPTASE ZINC-BINDING DOMAIN-CONTAINING PROTEIN-RELATED-RELATED"/>
    <property type="match status" value="1"/>
</dbReference>
<reference evidence="1 2" key="1">
    <citation type="submission" date="2020-09" db="EMBL/GenBank/DDBJ databases">
        <title>De no assembly of potato wild relative species, Solanum commersonii.</title>
        <authorList>
            <person name="Cho K."/>
        </authorList>
    </citation>
    <scope>NUCLEOTIDE SEQUENCE [LARGE SCALE GENOMIC DNA]</scope>
    <source>
        <strain evidence="1">LZ3.2</strain>
        <tissue evidence="1">Leaf</tissue>
    </source>
</reference>
<dbReference type="PANTHER" id="PTHR33116:SF85">
    <property type="entry name" value="REVERSE TRANSCRIPTASE ZINC-BINDING DOMAIN-CONTAINING PROTEIN"/>
    <property type="match status" value="1"/>
</dbReference>
<gene>
    <name evidence="1" type="ORF">H5410_031565</name>
</gene>
<protein>
    <recommendedName>
        <fullName evidence="3">Reverse transcriptase domain-containing protein</fullName>
    </recommendedName>
</protein>
<dbReference type="Proteomes" id="UP000824120">
    <property type="component" value="Chromosome 6"/>
</dbReference>